<reference evidence="1 2" key="1">
    <citation type="submission" date="2023-01" db="EMBL/GenBank/DDBJ databases">
        <title>Analysis of 21 Apiospora genomes using comparative genomics revels a genus with tremendous synthesis potential of carbohydrate active enzymes and secondary metabolites.</title>
        <authorList>
            <person name="Sorensen T."/>
        </authorList>
    </citation>
    <scope>NUCLEOTIDE SEQUENCE [LARGE SCALE GENOMIC DNA]</scope>
    <source>
        <strain evidence="1 2">CBS 117206</strain>
    </source>
</reference>
<protein>
    <submittedName>
        <fullName evidence="1">Uncharacterized protein</fullName>
    </submittedName>
</protein>
<organism evidence="1 2">
    <name type="scientific">Apiospora kogelbergensis</name>
    <dbReference type="NCBI Taxonomy" id="1337665"/>
    <lineage>
        <taxon>Eukaryota</taxon>
        <taxon>Fungi</taxon>
        <taxon>Dikarya</taxon>
        <taxon>Ascomycota</taxon>
        <taxon>Pezizomycotina</taxon>
        <taxon>Sordariomycetes</taxon>
        <taxon>Xylariomycetidae</taxon>
        <taxon>Amphisphaeriales</taxon>
        <taxon>Apiosporaceae</taxon>
        <taxon>Apiospora</taxon>
    </lineage>
</organism>
<evidence type="ECO:0000313" key="1">
    <source>
        <dbReference type="EMBL" id="KAK8096541.1"/>
    </source>
</evidence>
<sequence length="110" mass="13357">MCYFQQTRWSCGWWKWGHFKQQCSKEYRTGETCGMKLVFETTFEGDICKVCKDIEKKQRKWNKLSSDITRWRQEGNRKATIEKAEKDLDDVEKSVLELNEKHYQKVHEEI</sequence>
<evidence type="ECO:0000313" key="2">
    <source>
        <dbReference type="Proteomes" id="UP001392437"/>
    </source>
</evidence>
<accession>A0AAW0QI29</accession>
<keyword evidence="2" id="KW-1185">Reference proteome</keyword>
<comment type="caution">
    <text evidence="1">The sequence shown here is derived from an EMBL/GenBank/DDBJ whole genome shotgun (WGS) entry which is preliminary data.</text>
</comment>
<dbReference type="Proteomes" id="UP001392437">
    <property type="component" value="Unassembled WGS sequence"/>
</dbReference>
<proteinExistence type="predicted"/>
<gene>
    <name evidence="1" type="ORF">PG999_012485</name>
</gene>
<dbReference type="EMBL" id="JAQQWP010000010">
    <property type="protein sequence ID" value="KAK8096541.1"/>
    <property type="molecule type" value="Genomic_DNA"/>
</dbReference>
<dbReference type="AlphaFoldDB" id="A0AAW0QI29"/>
<name>A0AAW0QI29_9PEZI</name>